<feature type="compositionally biased region" description="Polar residues" evidence="1">
    <location>
        <begin position="460"/>
        <end position="469"/>
    </location>
</feature>
<feature type="compositionally biased region" description="Basic and acidic residues" evidence="1">
    <location>
        <begin position="363"/>
        <end position="386"/>
    </location>
</feature>
<feature type="compositionally biased region" description="Basic and acidic residues" evidence="1">
    <location>
        <begin position="470"/>
        <end position="506"/>
    </location>
</feature>
<evidence type="ECO:0000256" key="1">
    <source>
        <dbReference type="SAM" id="MobiDB-lite"/>
    </source>
</evidence>
<feature type="compositionally biased region" description="Polar residues" evidence="1">
    <location>
        <begin position="564"/>
        <end position="573"/>
    </location>
</feature>
<protein>
    <recommendedName>
        <fullName evidence="4">CWF21 domain-containing protein</fullName>
    </recommendedName>
</protein>
<feature type="region of interest" description="Disordered" evidence="1">
    <location>
        <begin position="222"/>
        <end position="669"/>
    </location>
</feature>
<dbReference type="EMBL" id="UPTC01003159">
    <property type="protein sequence ID" value="VBB34181.1"/>
    <property type="molecule type" value="Genomic_DNA"/>
</dbReference>
<sequence>MDSRDTHVRAKVAIENRDRMRSALGIKDDFIDGTSFEKLNKSVDLKVDEIEKGDCKRKKKKSDEVKKHEKMRKTESSSSSSSSSEQSSSEDSSEFSSDSDDSSTNSTEESSENISSEVSEAKVRKKVSGRNLSEKTKESRRSYRHEVRHSCDRRNDGDGNSFSDREKYQRHNLPEYSDRSHHRQRHSDDHFDCRRSGRSYGYDDGRRREWCSRRYYRQNHLGNDRHRKHDRDEKSYQCQEEKRSHRRRHCSSDSDTDHRQKHRSADRNDDGSRKQLRKHSSSVEKKKRRRSKSEEVVPDTKDIKIEPASSPHSRSISSQKISSLMTPLESNRNTGNITPFSESSTAEIASGKKRAMDNDEMESDVRQSDTKIHSSIEDKEKVERSSGSKRGRYHSSEIHESVEKRYRHDTSESEDESQSSSSSNDEFLHQSGSTHSSTTTSNGGMVENILNDNSDEVHSPSHSPEQASETGDRNKKLGSESKFCRVESYKPRRHDCDRSVSCDRNHKLSKRKSRSNDSSRKRYRESRSRSHRSKRQISRSSSRSRHHRKCSSESRRSTSHCIRKSTSVSSRKQSYSPKNSSTKRSSASKSKKLKNPKNVKGSEDAESTNEVRVKCRHDTSSSRDEDSKDRGGKRSHRSSESSSRSSCSSELSVEKTGKHTNDFGRKRHR</sequence>
<feature type="compositionally biased region" description="Basic and acidic residues" evidence="1">
    <location>
        <begin position="61"/>
        <end position="75"/>
    </location>
</feature>
<feature type="compositionally biased region" description="Basic and acidic residues" evidence="1">
    <location>
        <begin position="186"/>
        <end position="205"/>
    </location>
</feature>
<evidence type="ECO:0000313" key="2">
    <source>
        <dbReference type="EMBL" id="VBB34181.1"/>
    </source>
</evidence>
<evidence type="ECO:0008006" key="4">
    <source>
        <dbReference type="Google" id="ProtNLM"/>
    </source>
</evidence>
<feature type="compositionally biased region" description="Basic and acidic residues" evidence="1">
    <location>
        <begin position="292"/>
        <end position="305"/>
    </location>
</feature>
<feature type="compositionally biased region" description="Low complexity" evidence="1">
    <location>
        <begin position="574"/>
        <end position="588"/>
    </location>
</feature>
<dbReference type="STRING" id="6277.A0A498SQQ7"/>
<feature type="compositionally biased region" description="Basic and acidic residues" evidence="1">
    <location>
        <begin position="230"/>
        <end position="243"/>
    </location>
</feature>
<reference evidence="2 3" key="1">
    <citation type="submission" date="2018-08" db="EMBL/GenBank/DDBJ databases">
        <authorList>
            <person name="Laetsch R D."/>
            <person name="Stevens L."/>
            <person name="Kumar S."/>
            <person name="Blaxter L. M."/>
        </authorList>
    </citation>
    <scope>NUCLEOTIDE SEQUENCE [LARGE SCALE GENOMIC DNA]</scope>
</reference>
<accession>A0A498SQQ7</accession>
<dbReference type="AlphaFoldDB" id="A0A498SQQ7"/>
<feature type="compositionally biased region" description="Basic and acidic residues" evidence="1">
    <location>
        <begin position="652"/>
        <end position="669"/>
    </location>
</feature>
<feature type="compositionally biased region" description="Basic residues" evidence="1">
    <location>
        <begin position="274"/>
        <end position="291"/>
    </location>
</feature>
<evidence type="ECO:0000313" key="3">
    <source>
        <dbReference type="Proteomes" id="UP000276991"/>
    </source>
</evidence>
<proteinExistence type="predicted"/>
<feature type="compositionally biased region" description="Basic and acidic residues" evidence="1">
    <location>
        <begin position="132"/>
        <end position="179"/>
    </location>
</feature>
<feature type="compositionally biased region" description="Basic residues" evidence="1">
    <location>
        <begin position="529"/>
        <end position="549"/>
    </location>
</feature>
<feature type="compositionally biased region" description="Polar residues" evidence="1">
    <location>
        <begin position="324"/>
        <end position="347"/>
    </location>
</feature>
<feature type="compositionally biased region" description="Basic and acidic residues" evidence="1">
    <location>
        <begin position="250"/>
        <end position="273"/>
    </location>
</feature>
<feature type="compositionally biased region" description="Low complexity" evidence="1">
    <location>
        <begin position="640"/>
        <end position="651"/>
    </location>
</feature>
<organism evidence="2 3">
    <name type="scientific">Acanthocheilonema viteae</name>
    <name type="common">Filarial nematode worm</name>
    <name type="synonym">Dipetalonema viteae</name>
    <dbReference type="NCBI Taxonomy" id="6277"/>
    <lineage>
        <taxon>Eukaryota</taxon>
        <taxon>Metazoa</taxon>
        <taxon>Ecdysozoa</taxon>
        <taxon>Nematoda</taxon>
        <taxon>Chromadorea</taxon>
        <taxon>Rhabditida</taxon>
        <taxon>Spirurina</taxon>
        <taxon>Spiruromorpha</taxon>
        <taxon>Filarioidea</taxon>
        <taxon>Onchocercidae</taxon>
        <taxon>Acanthocheilonema</taxon>
    </lineage>
</organism>
<feature type="compositionally biased region" description="Basic and acidic residues" evidence="1">
    <location>
        <begin position="609"/>
        <end position="632"/>
    </location>
</feature>
<feature type="compositionally biased region" description="Low complexity" evidence="1">
    <location>
        <begin position="418"/>
        <end position="444"/>
    </location>
</feature>
<name>A0A498SQQ7_ACAVI</name>
<keyword evidence="3" id="KW-1185">Reference proteome</keyword>
<dbReference type="Proteomes" id="UP000276991">
    <property type="component" value="Unassembled WGS sequence"/>
</dbReference>
<feature type="compositionally biased region" description="Acidic residues" evidence="1">
    <location>
        <begin position="91"/>
        <end position="101"/>
    </location>
</feature>
<feature type="compositionally biased region" description="Basic and acidic residues" evidence="1">
    <location>
        <begin position="394"/>
        <end position="411"/>
    </location>
</feature>
<feature type="region of interest" description="Disordered" evidence="1">
    <location>
        <begin position="47"/>
        <end position="205"/>
    </location>
</feature>
<feature type="compositionally biased region" description="Low complexity" evidence="1">
    <location>
        <begin position="309"/>
        <end position="323"/>
    </location>
</feature>
<feature type="compositionally biased region" description="Low complexity" evidence="1">
    <location>
        <begin position="76"/>
        <end position="90"/>
    </location>
</feature>
<feature type="compositionally biased region" description="Basic and acidic residues" evidence="1">
    <location>
        <begin position="514"/>
        <end position="528"/>
    </location>
</feature>
<gene>
    <name evidence="2" type="ORF">NAV_LOCUS8972</name>
</gene>
<feature type="compositionally biased region" description="Low complexity" evidence="1">
    <location>
        <begin position="102"/>
        <end position="118"/>
    </location>
</feature>